<sequence length="67" mass="7433">MAAISLERGVLGVPERRSSRTLSSARLHRRPRGPVLIAALSWYQDARAIGYGLEIDLDLSSTLLGWR</sequence>
<evidence type="ECO:0000313" key="2">
    <source>
        <dbReference type="Proteomes" id="UP000317257"/>
    </source>
</evidence>
<comment type="caution">
    <text evidence="1">The sequence shown here is derived from an EMBL/GenBank/DDBJ whole genome shotgun (WGS) entry which is preliminary data.</text>
</comment>
<dbReference type="AlphaFoldDB" id="A0A5C6GP57"/>
<reference evidence="2" key="1">
    <citation type="submission" date="2018-12" db="EMBL/GenBank/DDBJ databases">
        <title>The complete genome of Metarhizium rileyi, a key fungal pathogen of Lepidoptera.</title>
        <authorList>
            <person name="Binneck E."/>
            <person name="Lastra C.C.L."/>
            <person name="Sosa-Gomez D.R."/>
        </authorList>
    </citation>
    <scope>NUCLEOTIDE SEQUENCE [LARGE SCALE GENOMIC DNA]</scope>
    <source>
        <strain evidence="2">Cep018-CH2</strain>
    </source>
</reference>
<gene>
    <name evidence="1" type="ORF">ED733_006984</name>
</gene>
<evidence type="ECO:0000313" key="1">
    <source>
        <dbReference type="EMBL" id="TWU78782.1"/>
    </source>
</evidence>
<proteinExistence type="predicted"/>
<accession>A0A5C6GP57</accession>
<dbReference type="Proteomes" id="UP000317257">
    <property type="component" value="Unassembled WGS sequence"/>
</dbReference>
<dbReference type="EMBL" id="SBHS01000001">
    <property type="protein sequence ID" value="TWU78782.1"/>
    <property type="molecule type" value="Genomic_DNA"/>
</dbReference>
<name>A0A5C6GP57_METRR</name>
<protein>
    <submittedName>
        <fullName evidence="1">Uncharacterized protein</fullName>
    </submittedName>
</protein>
<organism evidence="1 2">
    <name type="scientific">Metarhizium rileyi (strain RCEF 4871)</name>
    <name type="common">Nomuraea rileyi</name>
    <dbReference type="NCBI Taxonomy" id="1649241"/>
    <lineage>
        <taxon>Eukaryota</taxon>
        <taxon>Fungi</taxon>
        <taxon>Dikarya</taxon>
        <taxon>Ascomycota</taxon>
        <taxon>Pezizomycotina</taxon>
        <taxon>Sordariomycetes</taxon>
        <taxon>Hypocreomycetidae</taxon>
        <taxon>Hypocreales</taxon>
        <taxon>Clavicipitaceae</taxon>
        <taxon>Metarhizium</taxon>
    </lineage>
</organism>